<dbReference type="AlphaFoldDB" id="A0A0E9WD88"/>
<dbReference type="EMBL" id="GBXM01020321">
    <property type="protein sequence ID" value="JAH88256.1"/>
    <property type="molecule type" value="Transcribed_RNA"/>
</dbReference>
<proteinExistence type="predicted"/>
<accession>A0A0E9WD88</accession>
<evidence type="ECO:0000313" key="1">
    <source>
        <dbReference type="EMBL" id="JAH88256.1"/>
    </source>
</evidence>
<name>A0A0E9WD88_ANGAN</name>
<reference evidence="1" key="1">
    <citation type="submission" date="2014-11" db="EMBL/GenBank/DDBJ databases">
        <authorList>
            <person name="Amaro Gonzalez C."/>
        </authorList>
    </citation>
    <scope>NUCLEOTIDE SEQUENCE</scope>
</reference>
<reference evidence="1" key="2">
    <citation type="journal article" date="2015" name="Fish Shellfish Immunol.">
        <title>Early steps in the European eel (Anguilla anguilla)-Vibrio vulnificus interaction in the gills: Role of the RtxA13 toxin.</title>
        <authorList>
            <person name="Callol A."/>
            <person name="Pajuelo D."/>
            <person name="Ebbesson L."/>
            <person name="Teles M."/>
            <person name="MacKenzie S."/>
            <person name="Amaro C."/>
        </authorList>
    </citation>
    <scope>NUCLEOTIDE SEQUENCE</scope>
</reference>
<sequence length="71" mass="8309">MPILITYKNNEAIMDAPCQSPLMYSRLRLGHLALHTIQYFHRAFKSIYFCFVLSFIHLDEVICHCPDLGHN</sequence>
<organism evidence="1">
    <name type="scientific">Anguilla anguilla</name>
    <name type="common">European freshwater eel</name>
    <name type="synonym">Muraena anguilla</name>
    <dbReference type="NCBI Taxonomy" id="7936"/>
    <lineage>
        <taxon>Eukaryota</taxon>
        <taxon>Metazoa</taxon>
        <taxon>Chordata</taxon>
        <taxon>Craniata</taxon>
        <taxon>Vertebrata</taxon>
        <taxon>Euteleostomi</taxon>
        <taxon>Actinopterygii</taxon>
        <taxon>Neopterygii</taxon>
        <taxon>Teleostei</taxon>
        <taxon>Anguilliformes</taxon>
        <taxon>Anguillidae</taxon>
        <taxon>Anguilla</taxon>
    </lineage>
</organism>
<protein>
    <submittedName>
        <fullName evidence="1">Uncharacterized protein</fullName>
    </submittedName>
</protein>